<feature type="domain" description="AB hydrolase-1" evidence="5">
    <location>
        <begin position="59"/>
        <end position="277"/>
    </location>
</feature>
<dbReference type="InterPro" id="IPR000952">
    <property type="entry name" value="AB_hydrolase_4_CS"/>
</dbReference>
<dbReference type="GO" id="GO:0047372">
    <property type="term" value="F:monoacylglycerol lipase activity"/>
    <property type="evidence" value="ECO:0007669"/>
    <property type="project" value="TreeGrafter"/>
</dbReference>
<dbReference type="EMBL" id="SEWY01000002">
    <property type="protein sequence ID" value="TBH74362.1"/>
    <property type="molecule type" value="Genomic_DNA"/>
</dbReference>
<dbReference type="Gene3D" id="3.40.50.1820">
    <property type="entry name" value="alpha/beta hydrolase"/>
    <property type="match status" value="1"/>
</dbReference>
<keyword evidence="3 6" id="KW-0378">Hydrolase</keyword>
<evidence type="ECO:0000256" key="4">
    <source>
        <dbReference type="PIRSR" id="PIRSR005211-1"/>
    </source>
</evidence>
<dbReference type="PROSITE" id="PS01133">
    <property type="entry name" value="UPF0017"/>
    <property type="match status" value="1"/>
</dbReference>
<dbReference type="InterPro" id="IPR000073">
    <property type="entry name" value="AB_hydrolase_1"/>
</dbReference>
<dbReference type="PANTHER" id="PTHR10794">
    <property type="entry name" value="ABHYDROLASE DOMAIN-CONTAINING PROTEIN"/>
    <property type="match status" value="1"/>
</dbReference>
<comment type="caution">
    <text evidence="6">The sequence shown here is derived from an EMBL/GenBank/DDBJ whole genome shotgun (WGS) entry which is preliminary data.</text>
</comment>
<dbReference type="RefSeq" id="WP_130922845.1">
    <property type="nucleotide sequence ID" value="NZ_JAANOM010000001.1"/>
</dbReference>
<evidence type="ECO:0000256" key="3">
    <source>
        <dbReference type="ARBA" id="ARBA00022801"/>
    </source>
</evidence>
<protein>
    <submittedName>
        <fullName evidence="6">Alpha/beta hydrolase</fullName>
    </submittedName>
</protein>
<dbReference type="PANTHER" id="PTHR10794:SF94">
    <property type="entry name" value="ESTERASE YHET-RELATED"/>
    <property type="match status" value="1"/>
</dbReference>
<dbReference type="GO" id="GO:0034338">
    <property type="term" value="F:short-chain carboxylesterase activity"/>
    <property type="evidence" value="ECO:0007669"/>
    <property type="project" value="TreeGrafter"/>
</dbReference>
<dbReference type="Pfam" id="PF00561">
    <property type="entry name" value="Abhydrolase_1"/>
    <property type="match status" value="1"/>
</dbReference>
<dbReference type="AlphaFoldDB" id="A0A4Q9BDW2"/>
<feature type="active site" description="Charge relay system" evidence="4">
    <location>
        <position position="263"/>
    </location>
</feature>
<keyword evidence="7" id="KW-1185">Reference proteome</keyword>
<dbReference type="InterPro" id="IPR050960">
    <property type="entry name" value="AB_hydrolase_4_sf"/>
</dbReference>
<dbReference type="InterPro" id="IPR012020">
    <property type="entry name" value="ABHD4"/>
</dbReference>
<dbReference type="SUPFAM" id="SSF53474">
    <property type="entry name" value="alpha/beta-Hydrolases"/>
    <property type="match status" value="1"/>
</dbReference>
<feature type="active site" description="Charge relay system" evidence="4">
    <location>
        <position position="292"/>
    </location>
</feature>
<dbReference type="PIRSF" id="PIRSF005211">
    <property type="entry name" value="Ab_hydro_YheT"/>
    <property type="match status" value="1"/>
</dbReference>
<keyword evidence="2" id="KW-0719">Serine esterase</keyword>
<dbReference type="OrthoDB" id="332676at2"/>
<organism evidence="6 7">
    <name type="scientific">Aquirufa antheringensis</name>
    <dbReference type="NCBI Taxonomy" id="2516559"/>
    <lineage>
        <taxon>Bacteria</taxon>
        <taxon>Pseudomonadati</taxon>
        <taxon>Bacteroidota</taxon>
        <taxon>Cytophagia</taxon>
        <taxon>Cytophagales</taxon>
        <taxon>Flectobacillaceae</taxon>
        <taxon>Aquirufa</taxon>
    </lineage>
</organism>
<evidence type="ECO:0000259" key="5">
    <source>
        <dbReference type="Pfam" id="PF00561"/>
    </source>
</evidence>
<proteinExistence type="inferred from homology"/>
<evidence type="ECO:0000313" key="7">
    <source>
        <dbReference type="Proteomes" id="UP000293583"/>
    </source>
</evidence>
<evidence type="ECO:0000313" key="6">
    <source>
        <dbReference type="EMBL" id="TBH74362.1"/>
    </source>
</evidence>
<gene>
    <name evidence="6" type="ORF">EWU20_04270</name>
</gene>
<evidence type="ECO:0000256" key="1">
    <source>
        <dbReference type="ARBA" id="ARBA00010884"/>
    </source>
</evidence>
<sequence>MVENYTPPLWLPDGHTQSIYPSVFRKVTLSETPRRERVTTPDQDFLDIDWYGGELSERPLLIVSHGLEGSSDRQYVTGLIHKMKGMNALAWNYRSCSGEPNKNLRFYHSGATDDLDFIIKLAIERGAKDIYLAGFSLGGNLTLKWLGEQGKNPPQMIRKAVAFSVPLHLSSSSKQLAKRENRLYTHRFLQTLIKKVKEKSARYPQDITVEMIDSIKSLVDFDDVITGPLHGFKDGEDYYEKSSSLYFLDQINVPTLIVNAKNDPFLSAECIPESFVKTLDFVQLDAQEKGGHCGFYPKNYQGYTWSENRAEHWFKKSV</sequence>
<accession>A0A4Q9BDW2</accession>
<feature type="active site" description="Charge relay system" evidence="4">
    <location>
        <position position="136"/>
    </location>
</feature>
<comment type="similarity">
    <text evidence="1">Belongs to the AB hydrolase superfamily. AB hydrolase 4 family.</text>
</comment>
<evidence type="ECO:0000256" key="2">
    <source>
        <dbReference type="ARBA" id="ARBA00022487"/>
    </source>
</evidence>
<name>A0A4Q9BDW2_9BACT</name>
<dbReference type="InterPro" id="IPR029058">
    <property type="entry name" value="AB_hydrolase_fold"/>
</dbReference>
<reference evidence="6 7" key="1">
    <citation type="submission" date="2019-02" db="EMBL/GenBank/DDBJ databases">
        <title>Genome of a new Bacteroidetes strain.</title>
        <authorList>
            <person name="Pitt A."/>
        </authorList>
    </citation>
    <scope>NUCLEOTIDE SEQUENCE [LARGE SCALE GENOMIC DNA]</scope>
    <source>
        <strain evidence="6 7">103A-SOEBACH</strain>
    </source>
</reference>
<dbReference type="Proteomes" id="UP000293583">
    <property type="component" value="Unassembled WGS sequence"/>
</dbReference>